<evidence type="ECO:0008006" key="5">
    <source>
        <dbReference type="Google" id="ProtNLM"/>
    </source>
</evidence>
<evidence type="ECO:0000313" key="4">
    <source>
        <dbReference type="Proteomes" id="UP000182836"/>
    </source>
</evidence>
<dbReference type="RefSeq" id="WP_043067769.1">
    <property type="nucleotide sequence ID" value="NZ_BJOA01000218.1"/>
</dbReference>
<dbReference type="OrthoDB" id="2695569at2"/>
<sequence length="252" mass="29057">MNGKERLISVKTLTDRHMEEFIRCPYQFYLRQTKKGQLESYTWKQVVQRIVRQIIEHYFQFPAQARSVSGILKLIDMYWIKQPSLFESKGHYYTVLAHVSNYLVQYLLEDCQADPPLMLFEKVKVTSKELALDLSITLQIVQGTGSSFVIKKFTLEEDEESFTSYKHIAVLFSQEAFGILPERIEIISLLSGKRKSWHPVSSDVAPALTYITVIRDLLEQPKNYEKAGQRSACVICPFKEGCGISAHTHVLN</sequence>
<dbReference type="STRING" id="47500.AF333_22785"/>
<dbReference type="GeneID" id="42307956"/>
<organism evidence="1 3">
    <name type="scientific">Aneurinibacillus migulanus</name>
    <name type="common">Bacillus migulanus</name>
    <dbReference type="NCBI Taxonomy" id="47500"/>
    <lineage>
        <taxon>Bacteria</taxon>
        <taxon>Bacillati</taxon>
        <taxon>Bacillota</taxon>
        <taxon>Bacilli</taxon>
        <taxon>Bacillales</taxon>
        <taxon>Paenibacillaceae</taxon>
        <taxon>Aneurinibacillus group</taxon>
        <taxon>Aneurinibacillus</taxon>
    </lineage>
</organism>
<reference evidence="1 3" key="1">
    <citation type="submission" date="2015-07" db="EMBL/GenBank/DDBJ databases">
        <title>Fjat-14205 dsm 2895.</title>
        <authorList>
            <person name="Liu B."/>
            <person name="Wang J."/>
            <person name="Zhu Y."/>
            <person name="Liu G."/>
            <person name="Chen Q."/>
            <person name="Chen Z."/>
            <person name="Lan J."/>
            <person name="Che J."/>
            <person name="Ge C."/>
            <person name="Shi H."/>
            <person name="Pan Z."/>
            <person name="Liu X."/>
        </authorList>
    </citation>
    <scope>NUCLEOTIDE SEQUENCE [LARGE SCALE GENOMIC DNA]</scope>
    <source>
        <strain evidence="1 3">DSM 2895</strain>
    </source>
</reference>
<evidence type="ECO:0000313" key="1">
    <source>
        <dbReference type="EMBL" id="KON97836.1"/>
    </source>
</evidence>
<dbReference type="EMBL" id="FNED01000001">
    <property type="protein sequence ID" value="SDH95270.1"/>
    <property type="molecule type" value="Genomic_DNA"/>
</dbReference>
<protein>
    <recommendedName>
        <fullName evidence="5">PD-(D/E)XK endonuclease-like domain-containing protein</fullName>
    </recommendedName>
</protein>
<name>A0A0D1VZV0_ANEMI</name>
<reference evidence="2 4" key="2">
    <citation type="submission" date="2016-10" db="EMBL/GenBank/DDBJ databases">
        <authorList>
            <person name="de Groot N.N."/>
        </authorList>
    </citation>
    <scope>NUCLEOTIDE SEQUENCE [LARGE SCALE GENOMIC DNA]</scope>
    <source>
        <strain evidence="2 4">DSM 2895</strain>
    </source>
</reference>
<dbReference type="Proteomes" id="UP000037269">
    <property type="component" value="Unassembled WGS sequence"/>
</dbReference>
<dbReference type="Proteomes" id="UP000182836">
    <property type="component" value="Unassembled WGS sequence"/>
</dbReference>
<keyword evidence="3" id="KW-1185">Reference proteome</keyword>
<proteinExistence type="predicted"/>
<dbReference type="AlphaFoldDB" id="A0A0D1VZV0"/>
<dbReference type="EMBL" id="LGUG01000004">
    <property type="protein sequence ID" value="KON97836.1"/>
    <property type="molecule type" value="Genomic_DNA"/>
</dbReference>
<dbReference type="PATRIC" id="fig|47500.8.peg.3072"/>
<accession>A0A0D1VZV0</accession>
<evidence type="ECO:0000313" key="3">
    <source>
        <dbReference type="Proteomes" id="UP000037269"/>
    </source>
</evidence>
<evidence type="ECO:0000313" key="2">
    <source>
        <dbReference type="EMBL" id="SDH95270.1"/>
    </source>
</evidence>
<gene>
    <name evidence="1" type="ORF">AF333_22785</name>
    <name evidence="2" type="ORF">SAMN04487909_10124</name>
</gene>